<accession>A0A235FE83</accession>
<dbReference type="CDD" id="cd04301">
    <property type="entry name" value="NAT_SF"/>
    <property type="match status" value="1"/>
</dbReference>
<proteinExistence type="predicted"/>
<reference evidence="2 3" key="1">
    <citation type="submission" date="2017-07" db="EMBL/GenBank/DDBJ databases">
        <title>Fictibacillus sp. nov. GDSW-R2A3 Genome sequencing and assembly.</title>
        <authorList>
            <person name="Mayilraj S."/>
        </authorList>
    </citation>
    <scope>NUCLEOTIDE SEQUENCE [LARGE SCALE GENOMIC DNA]</scope>
    <source>
        <strain evidence="2 3">GDSW-R2A3</strain>
    </source>
</reference>
<comment type="caution">
    <text evidence="2">The sequence shown here is derived from an EMBL/GenBank/DDBJ whole genome shotgun (WGS) entry which is preliminary data.</text>
</comment>
<dbReference type="InterPro" id="IPR000182">
    <property type="entry name" value="GNAT_dom"/>
</dbReference>
<sequence length="184" mass="21312">MNFTYEVIPVENMEDCRDLCNELMSFQKSKAYIAPERFDSMNFDTRMVPSVKKALHNYIVIVKDGDKTAGYVYSNVSPKETYSNEFATFFDLSSVSGSNVGCLSQFYIKEEYRKYGIGSVLFDMSMKWLHQFQDVDDYFIFVSNGNENALEFYKRKGFSVSHDILDGFITVLRSGRKVLISEKR</sequence>
<protein>
    <submittedName>
        <fullName evidence="2">GNAT family N-acetyltransferase</fullName>
    </submittedName>
</protein>
<keyword evidence="3" id="KW-1185">Reference proteome</keyword>
<dbReference type="SUPFAM" id="SSF55729">
    <property type="entry name" value="Acyl-CoA N-acyltransferases (Nat)"/>
    <property type="match status" value="1"/>
</dbReference>
<organism evidence="2 3">
    <name type="scientific">Fictibacillus aquaticus</name>
    <dbReference type="NCBI Taxonomy" id="2021314"/>
    <lineage>
        <taxon>Bacteria</taxon>
        <taxon>Bacillati</taxon>
        <taxon>Bacillota</taxon>
        <taxon>Bacilli</taxon>
        <taxon>Bacillales</taxon>
        <taxon>Fictibacillaceae</taxon>
        <taxon>Fictibacillus</taxon>
    </lineage>
</organism>
<dbReference type="Gene3D" id="3.40.630.30">
    <property type="match status" value="1"/>
</dbReference>
<keyword evidence="2" id="KW-0808">Transferase</keyword>
<dbReference type="GO" id="GO:0016747">
    <property type="term" value="F:acyltransferase activity, transferring groups other than amino-acyl groups"/>
    <property type="evidence" value="ECO:0007669"/>
    <property type="project" value="InterPro"/>
</dbReference>
<dbReference type="AlphaFoldDB" id="A0A235FE83"/>
<feature type="domain" description="N-acetyltransferase" evidence="1">
    <location>
        <begin position="3"/>
        <end position="184"/>
    </location>
</feature>
<dbReference type="RefSeq" id="WP_094251648.1">
    <property type="nucleotide sequence ID" value="NZ_JBHLXL010000001.1"/>
</dbReference>
<dbReference type="InterPro" id="IPR016181">
    <property type="entry name" value="Acyl_CoA_acyltransferase"/>
</dbReference>
<dbReference type="Pfam" id="PF00583">
    <property type="entry name" value="Acetyltransf_1"/>
    <property type="match status" value="1"/>
</dbReference>
<evidence type="ECO:0000259" key="1">
    <source>
        <dbReference type="PROSITE" id="PS51186"/>
    </source>
</evidence>
<evidence type="ECO:0000313" key="3">
    <source>
        <dbReference type="Proteomes" id="UP000215059"/>
    </source>
</evidence>
<evidence type="ECO:0000313" key="2">
    <source>
        <dbReference type="EMBL" id="OYD59686.1"/>
    </source>
</evidence>
<gene>
    <name evidence="2" type="ORF">CGZ90_07310</name>
</gene>
<name>A0A235FE83_9BACL</name>
<dbReference type="OrthoDB" id="87541at2"/>
<dbReference type="PROSITE" id="PS51186">
    <property type="entry name" value="GNAT"/>
    <property type="match status" value="1"/>
</dbReference>
<dbReference type="EMBL" id="NOII01000001">
    <property type="protein sequence ID" value="OYD59686.1"/>
    <property type="molecule type" value="Genomic_DNA"/>
</dbReference>
<dbReference type="Proteomes" id="UP000215059">
    <property type="component" value="Unassembled WGS sequence"/>
</dbReference>